<comment type="caution">
    <text evidence="2">The sequence shown here is derived from an EMBL/GenBank/DDBJ whole genome shotgun (WGS) entry which is preliminary data.</text>
</comment>
<reference evidence="2" key="1">
    <citation type="submission" date="2022-04" db="EMBL/GenBank/DDBJ databases">
        <title>Carnegiea gigantea Genome sequencing and assembly v2.</title>
        <authorList>
            <person name="Copetti D."/>
            <person name="Sanderson M.J."/>
            <person name="Burquez A."/>
            <person name="Wojciechowski M.F."/>
        </authorList>
    </citation>
    <scope>NUCLEOTIDE SEQUENCE</scope>
    <source>
        <strain evidence="2">SGP5-SGP5p</strain>
        <tissue evidence="2">Aerial part</tissue>
    </source>
</reference>
<accession>A0A9Q1Q6J8</accession>
<feature type="compositionally biased region" description="Low complexity" evidence="1">
    <location>
        <begin position="22"/>
        <end position="32"/>
    </location>
</feature>
<organism evidence="2 3">
    <name type="scientific">Carnegiea gigantea</name>
    <dbReference type="NCBI Taxonomy" id="171969"/>
    <lineage>
        <taxon>Eukaryota</taxon>
        <taxon>Viridiplantae</taxon>
        <taxon>Streptophyta</taxon>
        <taxon>Embryophyta</taxon>
        <taxon>Tracheophyta</taxon>
        <taxon>Spermatophyta</taxon>
        <taxon>Magnoliopsida</taxon>
        <taxon>eudicotyledons</taxon>
        <taxon>Gunneridae</taxon>
        <taxon>Pentapetalae</taxon>
        <taxon>Caryophyllales</taxon>
        <taxon>Cactineae</taxon>
        <taxon>Cactaceae</taxon>
        <taxon>Cactoideae</taxon>
        <taxon>Echinocereeae</taxon>
        <taxon>Carnegiea</taxon>
    </lineage>
</organism>
<evidence type="ECO:0000256" key="1">
    <source>
        <dbReference type="SAM" id="MobiDB-lite"/>
    </source>
</evidence>
<sequence length="166" mass="18686">MRQTNKFTKFLAVQIGAKARTSPDFGDSSSSKGGDDGGQEQLAQMVIDKGAVVSLRSKAFKRMLKEDKRGKGIEKVRVLEDDKKLEANITNKAGMSEIQAVVNLRKFIQRHSPKVAFLLETKRSKVEMEVSMRPLIDYHGFYMDAHSRASRLGLLWEKKVDLTLLS</sequence>
<evidence type="ECO:0000313" key="3">
    <source>
        <dbReference type="Proteomes" id="UP001153076"/>
    </source>
</evidence>
<gene>
    <name evidence="2" type="ORF">Cgig2_003837</name>
</gene>
<dbReference type="EMBL" id="JAKOGI010000731">
    <property type="protein sequence ID" value="KAJ8431022.1"/>
    <property type="molecule type" value="Genomic_DNA"/>
</dbReference>
<dbReference type="Proteomes" id="UP001153076">
    <property type="component" value="Unassembled WGS sequence"/>
</dbReference>
<proteinExistence type="predicted"/>
<keyword evidence="3" id="KW-1185">Reference proteome</keyword>
<protein>
    <submittedName>
        <fullName evidence="2">Uncharacterized protein</fullName>
    </submittedName>
</protein>
<evidence type="ECO:0000313" key="2">
    <source>
        <dbReference type="EMBL" id="KAJ8431022.1"/>
    </source>
</evidence>
<dbReference type="AlphaFoldDB" id="A0A9Q1Q6J8"/>
<name>A0A9Q1Q6J8_9CARY</name>
<dbReference type="OrthoDB" id="998616at2759"/>
<feature type="region of interest" description="Disordered" evidence="1">
    <location>
        <begin position="20"/>
        <end position="40"/>
    </location>
</feature>